<evidence type="ECO:0000256" key="9">
    <source>
        <dbReference type="RuleBase" id="RU003357"/>
    </source>
</evidence>
<evidence type="ECO:0000256" key="6">
    <source>
        <dbReference type="ARBA" id="ARBA00023136"/>
    </source>
</evidence>
<keyword evidence="3 8" id="KW-1134">Transmembrane beta strand</keyword>
<sequence length="1001" mass="110758">MGMVGTHAQQNISGYVSDGKVPIPGASIIVKGTSLGTATDFDGNFSLANIAPNDVLVISSIGFIAQEIQVGNTSYFEIVLKEDTELLDEVVLVGYTTQRKADLSGAVATVDVEQLERTRVPNVSQALQGQVAGVQVTASTGAPGEPVEIRIRGEGTIGNNDPLYVVDGIPSRDIAFLNQGDIKSITVLKDAAAAAIYGSRASGGVVLITTKQGAKGKMSFNIDYFNGFNKAVNLPKMLNSEQYINTLETAWDNTYTGDNPYTADRGRSDFADTDWLDELFETGRTQNLQLTTSGGNEKLQYLMSLGYYGQDGIVVYDNDTYDRINYRTNISADLNDRLKVGTNMQLSYDKRALVASKGESLIRYALLRAPVIPVYKNSNDPTYSERDPFTDLPFYTETGYDVGLQRSMYELVGNPIARAYFTDNTEKIYRTFGNVFGEYRFLKDKNLTFRTNVGIDLAFFHNKVFNENYGDDDGGGNALDAGLGRQNRPNSLNESRGEAFTLTVNNTLNYKTLLNEKHSLSALVGMEYITNYTSSIGASRARFPYTDDEFRYLDYGGTELDLWNSGSASEWSLFSYFGSASYSYDNKYMLTANLRADASSRFADDNQWGYFPSVSAGWQVSEETFLAEVDWLSNLKLRASWGILGNQEIDNYTYLTLISQENGIVRTNRFGNPDLKWESSEQVNIGLDAGFLKNTLNFTVEYFNKNTSDILLPISLPSVVGNVEPTILNAGEVRNKGFEFSVNYQNSERSFKYGINANLATLDNEVQKLHPNLPNIVGEVSRTTVGQPLNAYYGYQVEGIYQNQAEIDQHLRGTNNPSVKPGDIRFKDFNGDGVISADNDRGFIGSPIPEVTFGLSFNSSYNGWDFSFLFQGVEGVDRYNDGKKIVDFDTRPFNFTEAILGAWNGENTSNSIPRVAFEDNGSSKISSIFVEDASYIRLKNIELGYTLKDIKGINGLRLYLSGQNLWTLTDYTGLDPETTDLVDKGTYPSSAAVLFGINAKF</sequence>
<dbReference type="EMBL" id="AP027268">
    <property type="protein sequence ID" value="BDW93659.1"/>
    <property type="molecule type" value="Genomic_DNA"/>
</dbReference>
<keyword evidence="13" id="KW-1185">Reference proteome</keyword>
<evidence type="ECO:0000313" key="13">
    <source>
        <dbReference type="Proteomes" id="UP001330184"/>
    </source>
</evidence>
<dbReference type="InterPro" id="IPR000531">
    <property type="entry name" value="Beta-barrel_TonB"/>
</dbReference>
<evidence type="ECO:0000256" key="7">
    <source>
        <dbReference type="ARBA" id="ARBA00023237"/>
    </source>
</evidence>
<dbReference type="InterPro" id="IPR036942">
    <property type="entry name" value="Beta-barrel_TonB_sf"/>
</dbReference>
<dbReference type="InterPro" id="IPR012910">
    <property type="entry name" value="Plug_dom"/>
</dbReference>
<dbReference type="Proteomes" id="UP001330184">
    <property type="component" value="Chromosome"/>
</dbReference>
<organism evidence="12 13">
    <name type="scientific">Flagellimonas marinaquae</name>
    <dbReference type="NCBI Taxonomy" id="254955"/>
    <lineage>
        <taxon>Bacteria</taxon>
        <taxon>Pseudomonadati</taxon>
        <taxon>Bacteroidota</taxon>
        <taxon>Flavobacteriia</taxon>
        <taxon>Flavobacteriales</taxon>
        <taxon>Flavobacteriaceae</taxon>
        <taxon>Flagellimonas</taxon>
    </lineage>
</organism>
<evidence type="ECO:0000256" key="5">
    <source>
        <dbReference type="ARBA" id="ARBA00023077"/>
    </source>
</evidence>
<keyword evidence="4 8" id="KW-0812">Transmembrane</keyword>
<dbReference type="InterPro" id="IPR023997">
    <property type="entry name" value="TonB-dep_OMP_SusC/RagA_CS"/>
</dbReference>
<comment type="subcellular location">
    <subcellularLocation>
        <location evidence="1 8">Cell outer membrane</location>
        <topology evidence="1 8">Multi-pass membrane protein</topology>
    </subcellularLocation>
</comment>
<dbReference type="Pfam" id="PF00593">
    <property type="entry name" value="TonB_dep_Rec_b-barrel"/>
    <property type="match status" value="1"/>
</dbReference>
<comment type="similarity">
    <text evidence="8 9">Belongs to the TonB-dependent receptor family.</text>
</comment>
<dbReference type="InterPro" id="IPR039426">
    <property type="entry name" value="TonB-dep_rcpt-like"/>
</dbReference>
<feature type="domain" description="TonB-dependent receptor-like beta-barrel" evidence="10">
    <location>
        <begin position="420"/>
        <end position="965"/>
    </location>
</feature>
<dbReference type="Gene3D" id="2.40.170.20">
    <property type="entry name" value="TonB-dependent receptor, beta-barrel domain"/>
    <property type="match status" value="1"/>
</dbReference>
<evidence type="ECO:0000256" key="2">
    <source>
        <dbReference type="ARBA" id="ARBA00022448"/>
    </source>
</evidence>
<dbReference type="Pfam" id="PF07715">
    <property type="entry name" value="Plug"/>
    <property type="match status" value="1"/>
</dbReference>
<dbReference type="AlphaFoldDB" id="A0AA48HQ75"/>
<keyword evidence="5 9" id="KW-0798">TonB box</keyword>
<dbReference type="FunFam" id="2.170.130.10:FF:000008">
    <property type="entry name" value="SusC/RagA family TonB-linked outer membrane protein"/>
    <property type="match status" value="1"/>
</dbReference>
<reference evidence="12 13" key="1">
    <citation type="submission" date="2023-01" db="EMBL/GenBank/DDBJ databases">
        <title>Complete genome sequence of Muricauda aquimarina strain IFOP_LL357.</title>
        <authorList>
            <person name="Gajardo G."/>
            <person name="Ueki S."/>
            <person name="Maruyama F."/>
        </authorList>
    </citation>
    <scope>NUCLEOTIDE SEQUENCE [LARGE SCALE GENOMIC DNA]</scope>
    <source>
        <strain evidence="12 13">IFOP_LL357</strain>
    </source>
</reference>
<keyword evidence="2 8" id="KW-0813">Transport</keyword>
<evidence type="ECO:0000256" key="4">
    <source>
        <dbReference type="ARBA" id="ARBA00022692"/>
    </source>
</evidence>
<dbReference type="SUPFAM" id="SSF49464">
    <property type="entry name" value="Carboxypeptidase regulatory domain-like"/>
    <property type="match status" value="1"/>
</dbReference>
<evidence type="ECO:0000256" key="3">
    <source>
        <dbReference type="ARBA" id="ARBA00022452"/>
    </source>
</evidence>
<dbReference type="InterPro" id="IPR037066">
    <property type="entry name" value="Plug_dom_sf"/>
</dbReference>
<evidence type="ECO:0000256" key="8">
    <source>
        <dbReference type="PROSITE-ProRule" id="PRU01360"/>
    </source>
</evidence>
<protein>
    <submittedName>
        <fullName evidence="12">SusC/RagA family TonB-linked outer membrane protein</fullName>
    </submittedName>
</protein>
<accession>A0AA48HQ75</accession>
<keyword evidence="6 8" id="KW-0472">Membrane</keyword>
<keyword evidence="7 8" id="KW-0998">Cell outer membrane</keyword>
<evidence type="ECO:0000256" key="1">
    <source>
        <dbReference type="ARBA" id="ARBA00004571"/>
    </source>
</evidence>
<dbReference type="Pfam" id="PF13715">
    <property type="entry name" value="CarbopepD_reg_2"/>
    <property type="match status" value="1"/>
</dbReference>
<feature type="domain" description="TonB-dependent receptor plug" evidence="11">
    <location>
        <begin position="100"/>
        <end position="205"/>
    </location>
</feature>
<gene>
    <name evidence="12" type="ORF">MACH07_24910</name>
</gene>
<name>A0AA48HQ75_9FLAO</name>
<dbReference type="NCBIfam" id="TIGR04057">
    <property type="entry name" value="SusC_RagA_signa"/>
    <property type="match status" value="1"/>
</dbReference>
<dbReference type="Gene3D" id="2.170.130.10">
    <property type="entry name" value="TonB-dependent receptor, plug domain"/>
    <property type="match status" value="1"/>
</dbReference>
<dbReference type="GO" id="GO:0009279">
    <property type="term" value="C:cell outer membrane"/>
    <property type="evidence" value="ECO:0007669"/>
    <property type="project" value="UniProtKB-SubCell"/>
</dbReference>
<dbReference type="InterPro" id="IPR008969">
    <property type="entry name" value="CarboxyPept-like_regulatory"/>
</dbReference>
<dbReference type="SUPFAM" id="SSF56935">
    <property type="entry name" value="Porins"/>
    <property type="match status" value="1"/>
</dbReference>
<dbReference type="InterPro" id="IPR023996">
    <property type="entry name" value="TonB-dep_OMP_SusC/RagA"/>
</dbReference>
<evidence type="ECO:0000259" key="11">
    <source>
        <dbReference type="Pfam" id="PF07715"/>
    </source>
</evidence>
<evidence type="ECO:0000313" key="12">
    <source>
        <dbReference type="EMBL" id="BDW93659.1"/>
    </source>
</evidence>
<proteinExistence type="inferred from homology"/>
<dbReference type="PROSITE" id="PS52016">
    <property type="entry name" value="TONB_DEPENDENT_REC_3"/>
    <property type="match status" value="1"/>
</dbReference>
<dbReference type="Gene3D" id="2.60.40.1120">
    <property type="entry name" value="Carboxypeptidase-like, regulatory domain"/>
    <property type="match status" value="1"/>
</dbReference>
<evidence type="ECO:0000259" key="10">
    <source>
        <dbReference type="Pfam" id="PF00593"/>
    </source>
</evidence>
<dbReference type="NCBIfam" id="TIGR04056">
    <property type="entry name" value="OMP_RagA_SusC"/>
    <property type="match status" value="1"/>
</dbReference>